<evidence type="ECO:0000256" key="3">
    <source>
        <dbReference type="ARBA" id="ARBA00023125"/>
    </source>
</evidence>
<organism evidence="7 8">
    <name type="scientific">Zavarzinia aquatilis</name>
    <dbReference type="NCBI Taxonomy" id="2211142"/>
    <lineage>
        <taxon>Bacteria</taxon>
        <taxon>Pseudomonadati</taxon>
        <taxon>Pseudomonadota</taxon>
        <taxon>Alphaproteobacteria</taxon>
        <taxon>Rhodospirillales</taxon>
        <taxon>Zavarziniaceae</taxon>
        <taxon>Zavarzinia</taxon>
    </lineage>
</organism>
<protein>
    <submittedName>
        <fullName evidence="7">TetR family transcriptional regulator</fullName>
    </submittedName>
</protein>
<evidence type="ECO:0000256" key="5">
    <source>
        <dbReference type="PROSITE-ProRule" id="PRU00335"/>
    </source>
</evidence>
<reference evidence="7 8" key="1">
    <citation type="submission" date="2018-05" db="EMBL/GenBank/DDBJ databases">
        <title>Zavarzinia sp. HR-AS.</title>
        <authorList>
            <person name="Lee Y."/>
            <person name="Jeon C.O."/>
        </authorList>
    </citation>
    <scope>NUCLEOTIDE SEQUENCE [LARGE SCALE GENOMIC DNA]</scope>
    <source>
        <strain evidence="7 8">HR-AS</strain>
    </source>
</reference>
<dbReference type="SUPFAM" id="SSF46689">
    <property type="entry name" value="Homeodomain-like"/>
    <property type="match status" value="1"/>
</dbReference>
<evidence type="ECO:0000313" key="7">
    <source>
        <dbReference type="EMBL" id="PWR19299.1"/>
    </source>
</evidence>
<evidence type="ECO:0000256" key="2">
    <source>
        <dbReference type="ARBA" id="ARBA00023015"/>
    </source>
</evidence>
<evidence type="ECO:0000313" key="8">
    <source>
        <dbReference type="Proteomes" id="UP000245461"/>
    </source>
</evidence>
<gene>
    <name evidence="7" type="ORF">DKG74_17630</name>
</gene>
<dbReference type="OrthoDB" id="9808189at2"/>
<dbReference type="GO" id="GO:0000976">
    <property type="term" value="F:transcription cis-regulatory region binding"/>
    <property type="evidence" value="ECO:0007669"/>
    <property type="project" value="TreeGrafter"/>
</dbReference>
<keyword evidence="8" id="KW-1185">Reference proteome</keyword>
<dbReference type="PROSITE" id="PS50977">
    <property type="entry name" value="HTH_TETR_2"/>
    <property type="match status" value="1"/>
</dbReference>
<accession>A0A317DX88</accession>
<name>A0A317DX88_9PROT</name>
<dbReference type="InterPro" id="IPR050109">
    <property type="entry name" value="HTH-type_TetR-like_transc_reg"/>
</dbReference>
<proteinExistence type="predicted"/>
<keyword evidence="2" id="KW-0805">Transcription regulation</keyword>
<evidence type="ECO:0000256" key="1">
    <source>
        <dbReference type="ARBA" id="ARBA00022491"/>
    </source>
</evidence>
<dbReference type="PANTHER" id="PTHR30055:SF226">
    <property type="entry name" value="HTH-TYPE TRANSCRIPTIONAL REGULATOR PKSA"/>
    <property type="match status" value="1"/>
</dbReference>
<feature type="domain" description="HTH tetR-type" evidence="6">
    <location>
        <begin position="13"/>
        <end position="73"/>
    </location>
</feature>
<dbReference type="PRINTS" id="PR00455">
    <property type="entry name" value="HTHTETR"/>
</dbReference>
<evidence type="ECO:0000259" key="6">
    <source>
        <dbReference type="PROSITE" id="PS50977"/>
    </source>
</evidence>
<dbReference type="Gene3D" id="1.10.357.10">
    <property type="entry name" value="Tetracycline Repressor, domain 2"/>
    <property type="match status" value="1"/>
</dbReference>
<dbReference type="InterPro" id="IPR036271">
    <property type="entry name" value="Tet_transcr_reg_TetR-rel_C_sf"/>
</dbReference>
<sequence length="201" mass="22185">MVADEDSADSRAESRRRQVIEAAIRCFRRNGFHSTSMAALAKEAGMSVGHIYHYFENKEAIIAAFIEDDLEEFRAAIRRLHESDGSFVDAMVDQADHGFDDMCDPDYAGLFLEVTAEAGRNPRVADLVRQSDAAMRNTLAEMIAADCGCTEASNRDDLMGRVEVIAALYEGLTIRAIRNPDINRDGVLAAMRLAIARLLSP</sequence>
<dbReference type="RefSeq" id="WP_109907498.1">
    <property type="nucleotide sequence ID" value="NZ_QGLE01000012.1"/>
</dbReference>
<keyword evidence="4" id="KW-0804">Transcription</keyword>
<dbReference type="PANTHER" id="PTHR30055">
    <property type="entry name" value="HTH-TYPE TRANSCRIPTIONAL REGULATOR RUTR"/>
    <property type="match status" value="1"/>
</dbReference>
<evidence type="ECO:0000256" key="4">
    <source>
        <dbReference type="ARBA" id="ARBA00023163"/>
    </source>
</evidence>
<dbReference type="InterPro" id="IPR001647">
    <property type="entry name" value="HTH_TetR"/>
</dbReference>
<keyword evidence="3 5" id="KW-0238">DNA-binding</keyword>
<dbReference type="Pfam" id="PF00440">
    <property type="entry name" value="TetR_N"/>
    <property type="match status" value="1"/>
</dbReference>
<dbReference type="Proteomes" id="UP000245461">
    <property type="component" value="Unassembled WGS sequence"/>
</dbReference>
<dbReference type="GO" id="GO:0003700">
    <property type="term" value="F:DNA-binding transcription factor activity"/>
    <property type="evidence" value="ECO:0007669"/>
    <property type="project" value="TreeGrafter"/>
</dbReference>
<dbReference type="AlphaFoldDB" id="A0A317DX88"/>
<comment type="caution">
    <text evidence="7">The sequence shown here is derived from an EMBL/GenBank/DDBJ whole genome shotgun (WGS) entry which is preliminary data.</text>
</comment>
<keyword evidence="1" id="KW-0678">Repressor</keyword>
<dbReference type="EMBL" id="QGLE01000012">
    <property type="protein sequence ID" value="PWR19299.1"/>
    <property type="molecule type" value="Genomic_DNA"/>
</dbReference>
<dbReference type="InterPro" id="IPR009057">
    <property type="entry name" value="Homeodomain-like_sf"/>
</dbReference>
<dbReference type="InterPro" id="IPR039538">
    <property type="entry name" value="BetI_C"/>
</dbReference>
<dbReference type="Pfam" id="PF13977">
    <property type="entry name" value="TetR_C_6"/>
    <property type="match status" value="1"/>
</dbReference>
<feature type="DNA-binding region" description="H-T-H motif" evidence="5">
    <location>
        <begin position="36"/>
        <end position="55"/>
    </location>
</feature>
<dbReference type="SUPFAM" id="SSF48498">
    <property type="entry name" value="Tetracyclin repressor-like, C-terminal domain"/>
    <property type="match status" value="1"/>
</dbReference>